<evidence type="ECO:0000256" key="1">
    <source>
        <dbReference type="SAM" id="MobiDB-lite"/>
    </source>
</evidence>
<evidence type="ECO:0000259" key="3">
    <source>
        <dbReference type="Pfam" id="PF24549"/>
    </source>
</evidence>
<feature type="domain" description="OST-HTH associated" evidence="2">
    <location>
        <begin position="352"/>
        <end position="410"/>
    </location>
</feature>
<dbReference type="Pfam" id="PF24549">
    <property type="entry name" value="DUF7602"/>
    <property type="match status" value="1"/>
</dbReference>
<name>A0A061D2U4_BABBI</name>
<dbReference type="InterPro" id="IPR025677">
    <property type="entry name" value="OST-HTH-assoc_dom"/>
</dbReference>
<reference evidence="5" key="1">
    <citation type="submission" date="2014-06" db="EMBL/GenBank/DDBJ databases">
        <authorList>
            <person name="Aslett M."/>
            <person name="De Silva N."/>
        </authorList>
    </citation>
    <scope>NUCLEOTIDE SEQUENCE [LARGE SCALE GENOMIC DNA]</scope>
    <source>
        <strain evidence="5">Bond</strain>
    </source>
</reference>
<accession>A0A061D2U4</accession>
<proteinExistence type="predicted"/>
<organism evidence="4 5">
    <name type="scientific">Babesia bigemina</name>
    <dbReference type="NCBI Taxonomy" id="5866"/>
    <lineage>
        <taxon>Eukaryota</taxon>
        <taxon>Sar</taxon>
        <taxon>Alveolata</taxon>
        <taxon>Apicomplexa</taxon>
        <taxon>Aconoidasida</taxon>
        <taxon>Piroplasmida</taxon>
        <taxon>Babesiidae</taxon>
        <taxon>Babesia</taxon>
    </lineage>
</organism>
<dbReference type="OMA" id="EHIMNIC"/>
<evidence type="ECO:0000313" key="4">
    <source>
        <dbReference type="EMBL" id="CDR94928.1"/>
    </source>
</evidence>
<dbReference type="InterPro" id="IPR056022">
    <property type="entry name" value="DUF7602"/>
</dbReference>
<protein>
    <submittedName>
        <fullName evidence="4">Uncharacterized protein</fullName>
    </submittedName>
</protein>
<dbReference type="AlphaFoldDB" id="A0A061D2U4"/>
<sequence length="423" mass="47919">MKTDMSAYGKPGYESQLLNRQVTSRKALYGGDGNYSQLMSSISTIVDEDEQSLLSVVLETFSGSAREGTNYPEQYSDSNFGCGYAQKPVLDSVAVNDPFAELYPVDSFPLSEPVCQGEQGFRWSLSSPSSCFGTEKAQLYERLFDSYITLFNAEDSAADVPASADVPRAGAQPLSPAWEAMEALRGFDGLSISERPAVGGPRESRRKAEPTNVVDKSKSLWKRKRSKFKTLEKRAIAPLTGNDFQEAMEFLKQIVESLYRDQMPPTFFNVRSRFVEFDTKNIPVEHIMNICQRRPDVFRVETNDALNQTYIYFVKPPSYFTKWIDRNDLTDVYPEAMWDKFLDFLVELVNNPDHVMPVFPGSIYGTAKVFQKLELEFFEGMTLGVLCHVVQLAVRVRKLLMYELKTLKPNLLAILQACIKRSK</sequence>
<keyword evidence="5" id="KW-1185">Reference proteome</keyword>
<evidence type="ECO:0000313" key="5">
    <source>
        <dbReference type="Proteomes" id="UP000033188"/>
    </source>
</evidence>
<dbReference type="VEuPathDB" id="PiroplasmaDB:BBBOND_0200850"/>
<feature type="domain" description="DUF7602" evidence="3">
    <location>
        <begin position="246"/>
        <end position="320"/>
    </location>
</feature>
<gene>
    <name evidence="4" type="ORF">BBBOND_0200850</name>
</gene>
<dbReference type="KEGG" id="bbig:BBBOND_0200850"/>
<dbReference type="GeneID" id="24563469"/>
<dbReference type="OrthoDB" id="447390at2759"/>
<dbReference type="RefSeq" id="XP_012767114.1">
    <property type="nucleotide sequence ID" value="XM_012911660.1"/>
</dbReference>
<dbReference type="Pfam" id="PF14418">
    <property type="entry name" value="OHA"/>
    <property type="match status" value="1"/>
</dbReference>
<feature type="region of interest" description="Disordered" evidence="1">
    <location>
        <begin position="192"/>
        <end position="218"/>
    </location>
</feature>
<dbReference type="Proteomes" id="UP000033188">
    <property type="component" value="Chromosome 2"/>
</dbReference>
<dbReference type="EMBL" id="LK391708">
    <property type="protein sequence ID" value="CDR94928.1"/>
    <property type="molecule type" value="Genomic_DNA"/>
</dbReference>
<evidence type="ECO:0000259" key="2">
    <source>
        <dbReference type="Pfam" id="PF14418"/>
    </source>
</evidence>